<dbReference type="AlphaFoldDB" id="A0A495R877"/>
<dbReference type="Proteomes" id="UP000268233">
    <property type="component" value="Unassembled WGS sequence"/>
</dbReference>
<keyword evidence="2" id="KW-1185">Reference proteome</keyword>
<accession>A0A495R877</accession>
<gene>
    <name evidence="1" type="ORF">BDK61_2639</name>
</gene>
<dbReference type="RefSeq" id="WP_121303402.1">
    <property type="nucleotide sequence ID" value="NZ_RBWW01000001.1"/>
</dbReference>
<sequence>MSVLPSTPDRVAVETLQGDIRSGPVVDELVEADVHDIQRVFRVNLGGTIIRVPEDDAGIPDDAVTATRQ</sequence>
<protein>
    <submittedName>
        <fullName evidence="1">Uncharacterized protein</fullName>
    </submittedName>
</protein>
<comment type="caution">
    <text evidence="1">The sequence shown here is derived from an EMBL/GenBank/DDBJ whole genome shotgun (WGS) entry which is preliminary data.</text>
</comment>
<reference evidence="1 2" key="1">
    <citation type="submission" date="2018-10" db="EMBL/GenBank/DDBJ databases">
        <title>Genomic Encyclopedia of Archaeal and Bacterial Type Strains, Phase II (KMG-II): from individual species to whole genera.</title>
        <authorList>
            <person name="Goeker M."/>
        </authorList>
    </citation>
    <scope>NUCLEOTIDE SEQUENCE [LARGE SCALE GENOMIC DNA]</scope>
    <source>
        <strain evidence="1 2">DSM 11927</strain>
    </source>
</reference>
<evidence type="ECO:0000313" key="2">
    <source>
        <dbReference type="Proteomes" id="UP000268233"/>
    </source>
</evidence>
<evidence type="ECO:0000313" key="1">
    <source>
        <dbReference type="EMBL" id="RKS83296.1"/>
    </source>
</evidence>
<proteinExistence type="predicted"/>
<dbReference type="EMBL" id="RBWW01000001">
    <property type="protein sequence ID" value="RKS83296.1"/>
    <property type="molecule type" value="Genomic_DNA"/>
</dbReference>
<organism evidence="1 2">
    <name type="scientific">Haloarcula quadrata</name>
    <dbReference type="NCBI Taxonomy" id="182779"/>
    <lineage>
        <taxon>Archaea</taxon>
        <taxon>Methanobacteriati</taxon>
        <taxon>Methanobacteriota</taxon>
        <taxon>Stenosarchaea group</taxon>
        <taxon>Halobacteria</taxon>
        <taxon>Halobacteriales</taxon>
        <taxon>Haloarculaceae</taxon>
        <taxon>Haloarcula</taxon>
    </lineage>
</organism>
<name>A0A495R877_9EURY</name>